<dbReference type="InParanoid" id="E3NH68"/>
<sequence length="117" mass="13288">MTVSPRIQIHHIRKTNIHALQSHLQDTRNPQSIVIVGSPALMDPKIQAELIPLELNPLNRPNIATEEEIEDAQDSSPRELPAPAVLFNLDMKYVPELFLPKDLTLLNMKIIQIQILM</sequence>
<name>E3NH68_CAERE</name>
<protein>
    <submittedName>
        <fullName evidence="1">Uncharacterized protein</fullName>
    </submittedName>
</protein>
<dbReference type="Proteomes" id="UP000008281">
    <property type="component" value="Unassembled WGS sequence"/>
</dbReference>
<evidence type="ECO:0000313" key="2">
    <source>
        <dbReference type="Proteomes" id="UP000008281"/>
    </source>
</evidence>
<proteinExistence type="predicted"/>
<keyword evidence="2" id="KW-1185">Reference proteome</keyword>
<organism evidence="2">
    <name type="scientific">Caenorhabditis remanei</name>
    <name type="common">Caenorhabditis vulgaris</name>
    <dbReference type="NCBI Taxonomy" id="31234"/>
    <lineage>
        <taxon>Eukaryota</taxon>
        <taxon>Metazoa</taxon>
        <taxon>Ecdysozoa</taxon>
        <taxon>Nematoda</taxon>
        <taxon>Chromadorea</taxon>
        <taxon>Rhabditida</taxon>
        <taxon>Rhabditina</taxon>
        <taxon>Rhabditomorpha</taxon>
        <taxon>Rhabditoidea</taxon>
        <taxon>Rhabditidae</taxon>
        <taxon>Peloderinae</taxon>
        <taxon>Caenorhabditis</taxon>
    </lineage>
</organism>
<dbReference type="EMBL" id="DS268668">
    <property type="protein sequence ID" value="EFO97628.1"/>
    <property type="molecule type" value="Genomic_DNA"/>
</dbReference>
<accession>E3NH68</accession>
<reference evidence="1" key="1">
    <citation type="submission" date="2007-07" db="EMBL/GenBank/DDBJ databases">
        <title>PCAP assembly of the Caenorhabditis remanei genome.</title>
        <authorList>
            <consortium name="The Caenorhabditis remanei Sequencing Consortium"/>
            <person name="Wilson R.K."/>
        </authorList>
    </citation>
    <scope>NUCLEOTIDE SEQUENCE [LARGE SCALE GENOMIC DNA]</scope>
    <source>
        <strain evidence="1">PB4641</strain>
    </source>
</reference>
<dbReference type="AlphaFoldDB" id="E3NH68"/>
<dbReference type="HOGENOM" id="CLU_2087058_0_0_1"/>
<gene>
    <name evidence="1" type="ORF">CRE_13756</name>
</gene>
<evidence type="ECO:0000313" key="1">
    <source>
        <dbReference type="EMBL" id="EFO97628.1"/>
    </source>
</evidence>